<dbReference type="RefSeq" id="WP_235586496.1">
    <property type="nucleotide sequence ID" value="NZ_LKLU01000134.1"/>
</dbReference>
<gene>
    <name evidence="2" type="ORF">M20_2409</name>
</gene>
<evidence type="ECO:0000259" key="1">
    <source>
        <dbReference type="Pfam" id="PF22768"/>
    </source>
</evidence>
<evidence type="ECO:0000313" key="2">
    <source>
        <dbReference type="EMBL" id="KSU18096.1"/>
    </source>
</evidence>
<dbReference type="Pfam" id="PF22768">
    <property type="entry name" value="SPP1_Dit"/>
    <property type="match status" value="1"/>
</dbReference>
<name>A0A0V8DX30_LACLL</name>
<comment type="caution">
    <text evidence="2">The sequence shown here is derived from an EMBL/GenBank/DDBJ whole genome shotgun (WGS) entry which is preliminary data.</text>
</comment>
<sequence>MKSSQAKKGDFLEFDFQTGDTFLNGKLNNNLLDLDSDFKNIRLTTGTDFSSSNYELTIQYRKAVL</sequence>
<dbReference type="EMBL" id="LKLU01000134">
    <property type="protein sequence ID" value="KSU18096.1"/>
    <property type="molecule type" value="Genomic_DNA"/>
</dbReference>
<dbReference type="AlphaFoldDB" id="A0A0V8DX30"/>
<dbReference type="Proteomes" id="UP000053719">
    <property type="component" value="Unassembled WGS sequence"/>
</dbReference>
<dbReference type="Gene3D" id="2.60.120.860">
    <property type="match status" value="1"/>
</dbReference>
<proteinExistence type="predicted"/>
<reference evidence="3" key="1">
    <citation type="submission" date="2015-10" db="EMBL/GenBank/DDBJ databases">
        <title>Draft Genome Sequences of 11 Lactococcus lactis subspecies cremoris strains.</title>
        <authorList>
            <person name="Wels M."/>
            <person name="Backus L."/>
            <person name="Boekhorst J."/>
            <person name="Dijkstra A."/>
            <person name="Beerthuizen M."/>
            <person name="Kelly W."/>
            <person name="Siezen R."/>
            <person name="Bachmann H."/>
            <person name="Van Hijum S."/>
        </authorList>
    </citation>
    <scope>NUCLEOTIDE SEQUENCE [LARGE SCALE GENOMIC DNA]</scope>
    <source>
        <strain evidence="3">M20</strain>
    </source>
</reference>
<dbReference type="InterPro" id="IPR054738">
    <property type="entry name" value="Siphovirus-type_tail_C"/>
</dbReference>
<evidence type="ECO:0000313" key="3">
    <source>
        <dbReference type="Proteomes" id="UP000053719"/>
    </source>
</evidence>
<dbReference type="PATRIC" id="fig|1360.114.peg.1375"/>
<organism evidence="2 3">
    <name type="scientific">Lactococcus lactis subsp. lactis</name>
    <name type="common">Streptococcus lactis</name>
    <dbReference type="NCBI Taxonomy" id="1360"/>
    <lineage>
        <taxon>Bacteria</taxon>
        <taxon>Bacillati</taxon>
        <taxon>Bacillota</taxon>
        <taxon>Bacilli</taxon>
        <taxon>Lactobacillales</taxon>
        <taxon>Streptococcaceae</taxon>
        <taxon>Lactococcus</taxon>
    </lineage>
</organism>
<protein>
    <submittedName>
        <fullName evidence="2">Phage capsid and scaffold</fullName>
    </submittedName>
</protein>
<accession>A0A0V8DX30</accession>
<feature type="domain" description="Siphovirus-type tail component C-terminal" evidence="1">
    <location>
        <begin position="6"/>
        <end position="62"/>
    </location>
</feature>